<dbReference type="NCBIfam" id="TIGR03160">
    <property type="entry name" value="cobT_DBIPRT"/>
    <property type="match status" value="1"/>
</dbReference>
<dbReference type="InterPro" id="IPR023195">
    <property type="entry name" value="Nict_dMeBzImd_PRibTrfase_N"/>
</dbReference>
<dbReference type="InterPro" id="IPR017846">
    <property type="entry name" value="Nict_dMeBzImd_PRibTrfase_bact"/>
</dbReference>
<sequence length="357" mass="38299">MENFKKVISGIKGLDAKAMKEASERMDNLIKPIGSLGRLEDIAIQLSGITGKIHNSVIKGCNVIMSADNGIWDEGISTCPQELTQTQTLNFTRGICGINALCSTSNMDIRVVDIGINGEINHPQVLNKKIRQGTWNMCKGRAMTEEEAIKGIEVGIEIVEALVKEGYEILGTGEMGICNTSTSSAIIMALTGCCSEDAVGMGAGLTKEGFEKKKRAIEKALEVNRPDKENPIDVLSKVGGFDIAGLVGCFLGAAYYRVPIIVDGIISSAAALVAWKINPLVKEYMIPSHCAVEIGQKIVMNNLGLTPILNLNMRLGEGTGCPLAHNIVIAATRVMNNMATFGEAAIESKNFVDIREK</sequence>
<dbReference type="Pfam" id="PF02277">
    <property type="entry name" value="DBI_PRT"/>
    <property type="match status" value="1"/>
</dbReference>
<evidence type="ECO:0000313" key="13">
    <source>
        <dbReference type="Proteomes" id="UP001519308"/>
    </source>
</evidence>
<organism evidence="12 13">
    <name type="scientific">Clostridium punense</name>
    <dbReference type="NCBI Taxonomy" id="1054297"/>
    <lineage>
        <taxon>Bacteria</taxon>
        <taxon>Bacillati</taxon>
        <taxon>Bacillota</taxon>
        <taxon>Clostridia</taxon>
        <taxon>Eubacteriales</taxon>
        <taxon>Clostridiaceae</taxon>
        <taxon>Clostridium</taxon>
    </lineage>
</organism>
<dbReference type="NCBIfam" id="NF000996">
    <property type="entry name" value="PRK00105.1"/>
    <property type="match status" value="1"/>
</dbReference>
<comment type="function">
    <text evidence="1 11">Catalyzes the synthesis of alpha-ribazole-5'-phosphate from nicotinate mononucleotide (NAMN) and 5,6-dimethylbenzimidazole (DMB).</text>
</comment>
<name>A0ABS4K2Y8_9CLOT</name>
<evidence type="ECO:0000256" key="1">
    <source>
        <dbReference type="ARBA" id="ARBA00002197"/>
    </source>
</evidence>
<dbReference type="SUPFAM" id="SSF52733">
    <property type="entry name" value="Nicotinate mononucleotide:5,6-dimethylbenzimidazole phosphoribosyltransferase (CobT)"/>
    <property type="match status" value="1"/>
</dbReference>
<evidence type="ECO:0000256" key="11">
    <source>
        <dbReference type="HAMAP-Rule" id="MF_00230"/>
    </source>
</evidence>
<dbReference type="GO" id="GO:0008939">
    <property type="term" value="F:nicotinate-nucleotide-dimethylbenzimidazole phosphoribosyltransferase activity"/>
    <property type="evidence" value="ECO:0007669"/>
    <property type="project" value="UniProtKB-EC"/>
</dbReference>
<comment type="catalytic activity">
    <reaction evidence="10 11">
        <text>5,6-dimethylbenzimidazole + nicotinate beta-D-ribonucleotide = alpha-ribazole 5'-phosphate + nicotinate + H(+)</text>
        <dbReference type="Rhea" id="RHEA:11196"/>
        <dbReference type="ChEBI" id="CHEBI:15378"/>
        <dbReference type="ChEBI" id="CHEBI:15890"/>
        <dbReference type="ChEBI" id="CHEBI:32544"/>
        <dbReference type="ChEBI" id="CHEBI:57502"/>
        <dbReference type="ChEBI" id="CHEBI:57918"/>
        <dbReference type="EC" id="2.4.2.21"/>
    </reaction>
</comment>
<keyword evidence="7 11" id="KW-0328">Glycosyltransferase</keyword>
<accession>A0ABS4K2Y8</accession>
<dbReference type="InterPro" id="IPR036087">
    <property type="entry name" value="Nict_dMeBzImd_PRibTrfase_sf"/>
</dbReference>
<dbReference type="Proteomes" id="UP001519308">
    <property type="component" value="Unassembled WGS sequence"/>
</dbReference>
<reference evidence="12 13" key="1">
    <citation type="submission" date="2021-03" db="EMBL/GenBank/DDBJ databases">
        <title>Genomic Encyclopedia of Type Strains, Phase IV (KMG-IV): sequencing the most valuable type-strain genomes for metagenomic binning, comparative biology and taxonomic classification.</title>
        <authorList>
            <person name="Goeker M."/>
        </authorList>
    </citation>
    <scope>NUCLEOTIDE SEQUENCE [LARGE SCALE GENOMIC DNA]</scope>
    <source>
        <strain evidence="12 13">DSM 28650</strain>
    </source>
</reference>
<dbReference type="PANTHER" id="PTHR43463">
    <property type="entry name" value="NICOTINATE-NUCLEOTIDE--DIMETHYLBENZIMIDAZOLE PHOSPHORIBOSYLTRANSFERASE"/>
    <property type="match status" value="1"/>
</dbReference>
<proteinExistence type="inferred from homology"/>
<evidence type="ECO:0000256" key="4">
    <source>
        <dbReference type="ARBA" id="ARBA00011991"/>
    </source>
</evidence>
<keyword evidence="6 11" id="KW-0169">Cobalamin biosynthesis</keyword>
<keyword evidence="13" id="KW-1185">Reference proteome</keyword>
<comment type="similarity">
    <text evidence="3 11">Belongs to the CobT family.</text>
</comment>
<evidence type="ECO:0000256" key="7">
    <source>
        <dbReference type="ARBA" id="ARBA00022676"/>
    </source>
</evidence>
<evidence type="ECO:0000256" key="5">
    <source>
        <dbReference type="ARBA" id="ARBA00015486"/>
    </source>
</evidence>
<dbReference type="EC" id="2.4.2.21" evidence="4 11"/>
<feature type="active site" description="Proton acceptor" evidence="11">
    <location>
        <position position="317"/>
    </location>
</feature>
<evidence type="ECO:0000256" key="6">
    <source>
        <dbReference type="ARBA" id="ARBA00022573"/>
    </source>
</evidence>
<dbReference type="Gene3D" id="3.40.50.10210">
    <property type="match status" value="1"/>
</dbReference>
<evidence type="ECO:0000256" key="8">
    <source>
        <dbReference type="ARBA" id="ARBA00022679"/>
    </source>
</evidence>
<gene>
    <name evidence="11" type="primary">cobT</name>
    <name evidence="12" type="ORF">J2Z44_001396</name>
</gene>
<dbReference type="InterPro" id="IPR003200">
    <property type="entry name" value="Nict_dMeBzImd_PRibTrfase"/>
</dbReference>
<comment type="pathway">
    <text evidence="2 11">Nucleoside biosynthesis; alpha-ribazole biosynthesis; alpha-ribazole from 5,6-dimethylbenzimidazole: step 1/2.</text>
</comment>
<dbReference type="PANTHER" id="PTHR43463:SF1">
    <property type="entry name" value="NICOTINATE-NUCLEOTIDE--DIMETHYLBENZIMIDAZOLE PHOSPHORIBOSYLTRANSFERASE"/>
    <property type="match status" value="1"/>
</dbReference>
<keyword evidence="8 11" id="KW-0808">Transferase</keyword>
<evidence type="ECO:0000256" key="9">
    <source>
        <dbReference type="ARBA" id="ARBA00030686"/>
    </source>
</evidence>
<dbReference type="Gene3D" id="1.10.1610.10">
    <property type="match status" value="1"/>
</dbReference>
<dbReference type="HAMAP" id="MF_00230">
    <property type="entry name" value="CobT"/>
    <property type="match status" value="1"/>
</dbReference>
<evidence type="ECO:0000256" key="2">
    <source>
        <dbReference type="ARBA" id="ARBA00005049"/>
    </source>
</evidence>
<evidence type="ECO:0000256" key="10">
    <source>
        <dbReference type="ARBA" id="ARBA00047340"/>
    </source>
</evidence>
<evidence type="ECO:0000313" key="12">
    <source>
        <dbReference type="EMBL" id="MBP2021600.1"/>
    </source>
</evidence>
<protein>
    <recommendedName>
        <fullName evidence="5 11">Nicotinate-nucleotide--dimethylbenzimidazole phosphoribosyltransferase</fullName>
        <shortName evidence="11">NN:DBI PRT</shortName>
        <ecNumber evidence="4 11">2.4.2.21</ecNumber>
    </recommendedName>
    <alternativeName>
        <fullName evidence="9 11">N(1)-alpha-phosphoribosyltransferase</fullName>
    </alternativeName>
</protein>
<dbReference type="CDD" id="cd02439">
    <property type="entry name" value="DMB-PRT_CobT"/>
    <property type="match status" value="1"/>
</dbReference>
<dbReference type="EMBL" id="JAGGLL010000009">
    <property type="protein sequence ID" value="MBP2021600.1"/>
    <property type="molecule type" value="Genomic_DNA"/>
</dbReference>
<evidence type="ECO:0000256" key="3">
    <source>
        <dbReference type="ARBA" id="ARBA00007110"/>
    </source>
</evidence>
<comment type="caution">
    <text evidence="12">The sequence shown here is derived from an EMBL/GenBank/DDBJ whole genome shotgun (WGS) entry which is preliminary data.</text>
</comment>
<dbReference type="RefSeq" id="WP_021285755.1">
    <property type="nucleotide sequence ID" value="NZ_JAGGLL010000009.1"/>
</dbReference>